<dbReference type="InterPro" id="IPR058163">
    <property type="entry name" value="LysR-type_TF_proteobact-type"/>
</dbReference>
<evidence type="ECO:0000313" key="6">
    <source>
        <dbReference type="EMBL" id="CAP44831.1"/>
    </source>
</evidence>
<name>A9IDG7_BORPD</name>
<feature type="domain" description="HTH lysR-type" evidence="5">
    <location>
        <begin position="70"/>
        <end position="122"/>
    </location>
</feature>
<keyword evidence="4" id="KW-0804">Transcription</keyword>
<dbReference type="SUPFAM" id="SSF46785">
    <property type="entry name" value="Winged helix' DNA-binding domain"/>
    <property type="match status" value="1"/>
</dbReference>
<evidence type="ECO:0000256" key="3">
    <source>
        <dbReference type="ARBA" id="ARBA00023125"/>
    </source>
</evidence>
<dbReference type="FunFam" id="1.10.10.10:FF:000001">
    <property type="entry name" value="LysR family transcriptional regulator"/>
    <property type="match status" value="1"/>
</dbReference>
<dbReference type="AlphaFoldDB" id="A9IDG7"/>
<dbReference type="PANTHER" id="PTHR30537:SF5">
    <property type="entry name" value="HTH-TYPE TRANSCRIPTIONAL ACTIVATOR TTDR-RELATED"/>
    <property type="match status" value="1"/>
</dbReference>
<accession>A9IDG7</accession>
<evidence type="ECO:0000313" key="7">
    <source>
        <dbReference type="Proteomes" id="UP000001225"/>
    </source>
</evidence>
<evidence type="ECO:0000256" key="2">
    <source>
        <dbReference type="ARBA" id="ARBA00023015"/>
    </source>
</evidence>
<dbReference type="InterPro" id="IPR036390">
    <property type="entry name" value="WH_DNA-bd_sf"/>
</dbReference>
<evidence type="ECO:0000256" key="1">
    <source>
        <dbReference type="ARBA" id="ARBA00009437"/>
    </source>
</evidence>
<dbReference type="FunFam" id="3.40.190.290:FF:000001">
    <property type="entry name" value="Transcriptional regulator, LysR family"/>
    <property type="match status" value="1"/>
</dbReference>
<sequence length="367" mass="40728">MRIACGRRGAAPGACARFWARSAAACLVYEVLLIKSAPVGASLPDGGPGWATMAAIPRKMPNAMGQSQELQLLVELVRAGSFSAAAREMGVTTAAVSKRLAQIEDRLGVRLLNRNTRRISLTAEGELYLENARRILDDIEHLDQLMANRQAQPRGLLKVNAPLGFGRSYIAPAIVQFARRYPKVEVQLQLTDAPGDFVQDAFDVAIRFGDIPDARLIARRIAPNRRLVCAAPAYLKKHGRPQTPQDLARHQCIVLRQNDDTYGLWRFTRGDRSDTVKVRGGLSSNDGEVTLTWGLAGLGILQRAEWDLARYLRSGRLELLLQDYALPPADIHAVFPERNHLSAKVRVFIDFLVDYFQDRRQPTGAAW</sequence>
<dbReference type="PANTHER" id="PTHR30537">
    <property type="entry name" value="HTH-TYPE TRANSCRIPTIONAL REGULATOR"/>
    <property type="match status" value="1"/>
</dbReference>
<keyword evidence="3" id="KW-0238">DNA-binding</keyword>
<dbReference type="eggNOG" id="COG0583">
    <property type="taxonomic scope" value="Bacteria"/>
</dbReference>
<dbReference type="Gene3D" id="1.10.10.10">
    <property type="entry name" value="Winged helix-like DNA-binding domain superfamily/Winged helix DNA-binding domain"/>
    <property type="match status" value="1"/>
</dbReference>
<dbReference type="PROSITE" id="PS50931">
    <property type="entry name" value="HTH_LYSR"/>
    <property type="match status" value="1"/>
</dbReference>
<evidence type="ECO:0000256" key="4">
    <source>
        <dbReference type="ARBA" id="ARBA00023163"/>
    </source>
</evidence>
<dbReference type="SUPFAM" id="SSF53850">
    <property type="entry name" value="Periplasmic binding protein-like II"/>
    <property type="match status" value="1"/>
</dbReference>
<evidence type="ECO:0000259" key="5">
    <source>
        <dbReference type="PROSITE" id="PS50931"/>
    </source>
</evidence>
<protein>
    <submittedName>
        <fullName evidence="6">Transcriptional regulator, LysR-family</fullName>
    </submittedName>
</protein>
<dbReference type="GO" id="GO:0043565">
    <property type="term" value="F:sequence-specific DNA binding"/>
    <property type="evidence" value="ECO:0007669"/>
    <property type="project" value="TreeGrafter"/>
</dbReference>
<dbReference type="Gene3D" id="3.40.190.290">
    <property type="match status" value="1"/>
</dbReference>
<dbReference type="EMBL" id="AM902716">
    <property type="protein sequence ID" value="CAP44831.1"/>
    <property type="molecule type" value="Genomic_DNA"/>
</dbReference>
<organism evidence="6 7">
    <name type="scientific">Bordetella petrii (strain ATCC BAA-461 / DSM 12804 / CCUG 43448 / CIP 107267 / Se-1111R)</name>
    <dbReference type="NCBI Taxonomy" id="340100"/>
    <lineage>
        <taxon>Bacteria</taxon>
        <taxon>Pseudomonadati</taxon>
        <taxon>Pseudomonadota</taxon>
        <taxon>Betaproteobacteria</taxon>
        <taxon>Burkholderiales</taxon>
        <taxon>Alcaligenaceae</taxon>
        <taxon>Bordetella</taxon>
    </lineage>
</organism>
<dbReference type="KEGG" id="bpt:Bpet4480"/>
<dbReference type="Proteomes" id="UP000001225">
    <property type="component" value="Chromosome"/>
</dbReference>
<dbReference type="InterPro" id="IPR000847">
    <property type="entry name" value="LysR_HTH_N"/>
</dbReference>
<dbReference type="Pfam" id="PF00126">
    <property type="entry name" value="HTH_1"/>
    <property type="match status" value="1"/>
</dbReference>
<dbReference type="InterPro" id="IPR005119">
    <property type="entry name" value="LysR_subst-bd"/>
</dbReference>
<dbReference type="Pfam" id="PF03466">
    <property type="entry name" value="LysR_substrate"/>
    <property type="match status" value="1"/>
</dbReference>
<reference evidence="6 7" key="1">
    <citation type="journal article" date="2008" name="BMC Genomics">
        <title>The missing link: Bordetella petrii is endowed with both the metabolic versatility of environmental bacteria and virulence traits of pathogenic Bordetellae.</title>
        <authorList>
            <person name="Gross R."/>
            <person name="Guzman C.A."/>
            <person name="Sebaihia M."/>
            <person name="Martins Dos Santos V.A."/>
            <person name="Pieper D.H."/>
            <person name="Koebnik R."/>
            <person name="Lechner M."/>
            <person name="Bartels D."/>
            <person name="Buhrmester J."/>
            <person name="Choudhuri J.V."/>
            <person name="Ebensen T."/>
            <person name="Gaigalat L."/>
            <person name="Herrmann S."/>
            <person name="Khachane A.N."/>
            <person name="Larisch C."/>
            <person name="Link S."/>
            <person name="Linke B."/>
            <person name="Meyer F."/>
            <person name="Mormann S."/>
            <person name="Nakunst D."/>
            <person name="Rueckert C."/>
            <person name="Schneiker-Bekel S."/>
            <person name="Schulze K."/>
            <person name="Vorhoelter F.J."/>
            <person name="Yevsa T."/>
            <person name="Engle J.T."/>
            <person name="Goldman W.E."/>
            <person name="Puehler A."/>
            <person name="Goebel U.B."/>
            <person name="Goesmann A."/>
            <person name="Bloecker H."/>
            <person name="Kaiser O."/>
            <person name="Martinez-Arias R."/>
        </authorList>
    </citation>
    <scope>NUCLEOTIDE SEQUENCE [LARGE SCALE GENOMIC DNA]</scope>
    <source>
        <strain evidence="7">ATCC BAA-461 / DSM 12804 / CCUG 43448 / CIP 107267 / Se-1111R</strain>
    </source>
</reference>
<dbReference type="CDD" id="cd08479">
    <property type="entry name" value="PBP2_CrgA_like_9"/>
    <property type="match status" value="1"/>
</dbReference>
<keyword evidence="2" id="KW-0805">Transcription regulation</keyword>
<dbReference type="STRING" id="94624.Bpet4480"/>
<comment type="similarity">
    <text evidence="1">Belongs to the LysR transcriptional regulatory family.</text>
</comment>
<gene>
    <name evidence="6" type="ordered locus">Bpet4480</name>
</gene>
<dbReference type="GO" id="GO:0003700">
    <property type="term" value="F:DNA-binding transcription factor activity"/>
    <property type="evidence" value="ECO:0007669"/>
    <property type="project" value="InterPro"/>
</dbReference>
<proteinExistence type="inferred from homology"/>
<keyword evidence="7" id="KW-1185">Reference proteome</keyword>
<dbReference type="GO" id="GO:0006351">
    <property type="term" value="P:DNA-templated transcription"/>
    <property type="evidence" value="ECO:0007669"/>
    <property type="project" value="TreeGrafter"/>
</dbReference>
<dbReference type="InterPro" id="IPR036388">
    <property type="entry name" value="WH-like_DNA-bd_sf"/>
</dbReference>